<sequence>MVTPESTPRSLRFLPPERRTKGDLVAAAAIVVVIAVAAGLIWWSSDARATISRPATEPVPALKAAPDVPTSLRESWSASSPKTSRPVIAGGAVVTGDGREVDGRDPATGNVLWSYARGVDLCGVTYVYNDAVAVYPDDRGCGQVTTIDGQTGRRHYSRTAYADPDVTLSSDGSTVLSVGDTRLELWRSDMVRMISYGALDARIKPEVPAQPLCGMVSAAANSAAVSVLQKCPGQADMRLALLVPSDEEDEPTTKIVPLPGVSADAHARVITVSDTTTAVYLPTPKPVVNVIDDTGTTISSTALPGPVSPQATASRAGDLVTWWTGDAVLVFEANGLRYKYTVTPVDGQAPVGPATVMAGKLLVPVTSGYDVFNPETGAGEAHIDVKRAPSQAAVVPAVAGSTLLEQRGDTLVALGS</sequence>
<gene>
    <name evidence="4" type="ORF">EAH80_13205</name>
</gene>
<feature type="compositionally biased region" description="Polar residues" evidence="1">
    <location>
        <begin position="72"/>
        <end position="83"/>
    </location>
</feature>
<evidence type="ECO:0000259" key="3">
    <source>
        <dbReference type="Pfam" id="PF13360"/>
    </source>
</evidence>
<organism evidence="4 5">
    <name type="scientific">Mycolicibacterium hodleri</name>
    <dbReference type="NCBI Taxonomy" id="49897"/>
    <lineage>
        <taxon>Bacteria</taxon>
        <taxon>Bacillati</taxon>
        <taxon>Actinomycetota</taxon>
        <taxon>Actinomycetes</taxon>
        <taxon>Mycobacteriales</taxon>
        <taxon>Mycobacteriaceae</taxon>
        <taxon>Mycolicibacterium</taxon>
    </lineage>
</organism>
<keyword evidence="5" id="KW-1185">Reference proteome</keyword>
<dbReference type="EMBL" id="RCZG01000004">
    <property type="protein sequence ID" value="TPG34497.1"/>
    <property type="molecule type" value="Genomic_DNA"/>
</dbReference>
<accession>A0A502EAT5</accession>
<keyword evidence="2" id="KW-0472">Membrane</keyword>
<name>A0A502EAT5_9MYCO</name>
<comment type="caution">
    <text evidence="4">The sequence shown here is derived from an EMBL/GenBank/DDBJ whole genome shotgun (WGS) entry which is preliminary data.</text>
</comment>
<reference evidence="4 5" key="1">
    <citation type="journal article" date="2019" name="Environ. Microbiol.">
        <title>Species interactions and distinct microbial communities in high Arctic permafrost affected cryosols are associated with the CH4 and CO2 gas fluxes.</title>
        <authorList>
            <person name="Altshuler I."/>
            <person name="Hamel J."/>
            <person name="Turney S."/>
            <person name="Magnuson E."/>
            <person name="Levesque R."/>
            <person name="Greer C."/>
            <person name="Whyte L.G."/>
        </authorList>
    </citation>
    <scope>NUCLEOTIDE SEQUENCE [LARGE SCALE GENOMIC DNA]</scope>
    <source>
        <strain evidence="4 5">S5.20</strain>
    </source>
</reference>
<evidence type="ECO:0000256" key="1">
    <source>
        <dbReference type="SAM" id="MobiDB-lite"/>
    </source>
</evidence>
<dbReference type="InterPro" id="IPR011047">
    <property type="entry name" value="Quinoprotein_ADH-like_sf"/>
</dbReference>
<keyword evidence="2" id="KW-1133">Transmembrane helix</keyword>
<feature type="region of interest" description="Disordered" evidence="1">
    <location>
        <begin position="60"/>
        <end position="84"/>
    </location>
</feature>
<proteinExistence type="predicted"/>
<dbReference type="Pfam" id="PF13360">
    <property type="entry name" value="PQQ_2"/>
    <property type="match status" value="1"/>
</dbReference>
<feature type="domain" description="Pyrrolo-quinoline quinone repeat" evidence="3">
    <location>
        <begin position="74"/>
        <end position="181"/>
    </location>
</feature>
<keyword evidence="2" id="KW-0812">Transmembrane</keyword>
<evidence type="ECO:0000256" key="2">
    <source>
        <dbReference type="SAM" id="Phobius"/>
    </source>
</evidence>
<dbReference type="InterPro" id="IPR002372">
    <property type="entry name" value="PQQ_rpt_dom"/>
</dbReference>
<dbReference type="OrthoDB" id="5182370at2"/>
<evidence type="ECO:0000313" key="4">
    <source>
        <dbReference type="EMBL" id="TPG34497.1"/>
    </source>
</evidence>
<protein>
    <recommendedName>
        <fullName evidence="3">Pyrrolo-quinoline quinone repeat domain-containing protein</fullName>
    </recommendedName>
</protein>
<evidence type="ECO:0000313" key="5">
    <source>
        <dbReference type="Proteomes" id="UP000320095"/>
    </source>
</evidence>
<dbReference type="SUPFAM" id="SSF50998">
    <property type="entry name" value="Quinoprotein alcohol dehydrogenase-like"/>
    <property type="match status" value="2"/>
</dbReference>
<feature type="transmembrane region" description="Helical" evidence="2">
    <location>
        <begin position="24"/>
        <end position="43"/>
    </location>
</feature>
<dbReference type="AlphaFoldDB" id="A0A502EAT5"/>
<dbReference type="Proteomes" id="UP000320095">
    <property type="component" value="Unassembled WGS sequence"/>
</dbReference>
<dbReference type="RefSeq" id="WP_140691284.1">
    <property type="nucleotide sequence ID" value="NZ_RCZG01000004.1"/>
</dbReference>